<dbReference type="SUPFAM" id="SSF52047">
    <property type="entry name" value="RNI-like"/>
    <property type="match status" value="1"/>
</dbReference>
<dbReference type="Proteomes" id="UP000016930">
    <property type="component" value="Unassembled WGS sequence"/>
</dbReference>
<protein>
    <recommendedName>
        <fullName evidence="3">F-box domain-containing protein</fullName>
    </recommendedName>
</protein>
<dbReference type="HOGENOM" id="CLU_021164_0_2_1"/>
<evidence type="ECO:0000313" key="2">
    <source>
        <dbReference type="Proteomes" id="UP000016930"/>
    </source>
</evidence>
<dbReference type="OrthoDB" id="3222238at2759"/>
<gene>
    <name evidence="1" type="ORF">CERSUDRAFT_119205</name>
</gene>
<dbReference type="Gene3D" id="3.80.10.10">
    <property type="entry name" value="Ribonuclease Inhibitor"/>
    <property type="match status" value="1"/>
</dbReference>
<dbReference type="AlphaFoldDB" id="M2QZD0"/>
<organism evidence="1 2">
    <name type="scientific">Ceriporiopsis subvermispora (strain B)</name>
    <name type="common">White-rot fungus</name>
    <name type="synonym">Gelatoporia subvermispora</name>
    <dbReference type="NCBI Taxonomy" id="914234"/>
    <lineage>
        <taxon>Eukaryota</taxon>
        <taxon>Fungi</taxon>
        <taxon>Dikarya</taxon>
        <taxon>Basidiomycota</taxon>
        <taxon>Agaricomycotina</taxon>
        <taxon>Agaricomycetes</taxon>
        <taxon>Polyporales</taxon>
        <taxon>Gelatoporiaceae</taxon>
        <taxon>Gelatoporia</taxon>
    </lineage>
</organism>
<keyword evidence="2" id="KW-1185">Reference proteome</keyword>
<evidence type="ECO:0000313" key="1">
    <source>
        <dbReference type="EMBL" id="EMD31901.1"/>
    </source>
</evidence>
<dbReference type="EMBL" id="KB445814">
    <property type="protein sequence ID" value="EMD31901.1"/>
    <property type="molecule type" value="Genomic_DNA"/>
</dbReference>
<proteinExistence type="predicted"/>
<accession>M2QZD0</accession>
<name>M2QZD0_CERS8</name>
<dbReference type="InterPro" id="IPR032675">
    <property type="entry name" value="LRR_dom_sf"/>
</dbReference>
<reference evidence="1 2" key="1">
    <citation type="journal article" date="2012" name="Proc. Natl. Acad. Sci. U.S.A.">
        <title>Comparative genomics of Ceriporiopsis subvermispora and Phanerochaete chrysosporium provide insight into selective ligninolysis.</title>
        <authorList>
            <person name="Fernandez-Fueyo E."/>
            <person name="Ruiz-Duenas F.J."/>
            <person name="Ferreira P."/>
            <person name="Floudas D."/>
            <person name="Hibbett D.S."/>
            <person name="Canessa P."/>
            <person name="Larrondo L.F."/>
            <person name="James T.Y."/>
            <person name="Seelenfreund D."/>
            <person name="Lobos S."/>
            <person name="Polanco R."/>
            <person name="Tello M."/>
            <person name="Honda Y."/>
            <person name="Watanabe T."/>
            <person name="Watanabe T."/>
            <person name="Ryu J.S."/>
            <person name="Kubicek C.P."/>
            <person name="Schmoll M."/>
            <person name="Gaskell J."/>
            <person name="Hammel K.E."/>
            <person name="St John F.J."/>
            <person name="Vanden Wymelenberg A."/>
            <person name="Sabat G."/>
            <person name="Splinter BonDurant S."/>
            <person name="Syed K."/>
            <person name="Yadav J.S."/>
            <person name="Doddapaneni H."/>
            <person name="Subramanian V."/>
            <person name="Lavin J.L."/>
            <person name="Oguiza J.A."/>
            <person name="Perez G."/>
            <person name="Pisabarro A.G."/>
            <person name="Ramirez L."/>
            <person name="Santoyo F."/>
            <person name="Master E."/>
            <person name="Coutinho P.M."/>
            <person name="Henrissat B."/>
            <person name="Lombard V."/>
            <person name="Magnuson J.K."/>
            <person name="Kuees U."/>
            <person name="Hori C."/>
            <person name="Igarashi K."/>
            <person name="Samejima M."/>
            <person name="Held B.W."/>
            <person name="Barry K.W."/>
            <person name="LaButti K.M."/>
            <person name="Lapidus A."/>
            <person name="Lindquist E.A."/>
            <person name="Lucas S.M."/>
            <person name="Riley R."/>
            <person name="Salamov A.A."/>
            <person name="Hoffmeister D."/>
            <person name="Schwenk D."/>
            <person name="Hadar Y."/>
            <person name="Yarden O."/>
            <person name="de Vries R.P."/>
            <person name="Wiebenga A."/>
            <person name="Stenlid J."/>
            <person name="Eastwood D."/>
            <person name="Grigoriev I.V."/>
            <person name="Berka R.M."/>
            <person name="Blanchette R.A."/>
            <person name="Kersten P."/>
            <person name="Martinez A.T."/>
            <person name="Vicuna R."/>
            <person name="Cullen D."/>
        </authorList>
    </citation>
    <scope>NUCLEOTIDE SEQUENCE [LARGE SCALE GENOMIC DNA]</scope>
    <source>
        <strain evidence="1 2">B</strain>
    </source>
</reference>
<sequence>MDDQEDMTLPHKSHRIWDMYDVVTNIVDMSTPQTRARFAQVNKAYSSIAINALWRNLNGIWPLVQLFSVDVEIQGPPDVEPGHVALGEAFISAPKTPVRTYRVGAATLAQWERFQHYATRVRSLAVNGRDDYGREIDYVQVMLSLHRQNKMRIFLPRLQDTSWTNIHRKQAFALCRLLTPNVRRLHLRMYPSYSSLGDIHPAYRQPPEQEVIQTALRCAPQLQSLSLAATMDIKSLAPLGSMNCVQTLDLSHSPMKSPLRWPTLASLECLSDLTINIHQDSTGFHPGFSSLRTLRIPEGHFLQTGEFLNSVQSTVLLSLAVASTAPDWDSHLDVLMTAITSRFADSIRWLSIDTSITGKEPDPVYGKAIPLVEYIRPLSSLKGLETFYLRAEPQIRSCVRITLSDDDFSEMMRSWPALTSLHILYGEGSFITSHALYDIARLHPKLEELVVPGVDLLDLSLSSDTTSNHKLKRVVFGQSAKNIRDPFKLARFLDTLFPKLDLGLMFQGASFDWEFYGWCTVKKLLNGYQSARELEREKAWKFSLE</sequence>
<evidence type="ECO:0008006" key="3">
    <source>
        <dbReference type="Google" id="ProtNLM"/>
    </source>
</evidence>